<dbReference type="SUPFAM" id="SSF53850">
    <property type="entry name" value="Periplasmic binding protein-like II"/>
    <property type="match status" value="1"/>
</dbReference>
<proteinExistence type="inferred from homology"/>
<dbReference type="InterPro" id="IPR042100">
    <property type="entry name" value="Bug_dom1"/>
</dbReference>
<dbReference type="Proteomes" id="UP000677537">
    <property type="component" value="Unassembled WGS sequence"/>
</dbReference>
<protein>
    <submittedName>
        <fullName evidence="3">Tripartite tricarboxylate transporter substrate binding protein</fullName>
    </submittedName>
</protein>
<evidence type="ECO:0000313" key="4">
    <source>
        <dbReference type="Proteomes" id="UP000677537"/>
    </source>
</evidence>
<dbReference type="PANTHER" id="PTHR42928">
    <property type="entry name" value="TRICARBOXYLATE-BINDING PROTEIN"/>
    <property type="match status" value="1"/>
</dbReference>
<comment type="caution">
    <text evidence="3">The sequence shown here is derived from an EMBL/GenBank/DDBJ whole genome shotgun (WGS) entry which is preliminary data.</text>
</comment>
<evidence type="ECO:0000256" key="2">
    <source>
        <dbReference type="SAM" id="SignalP"/>
    </source>
</evidence>
<name>A0A940MVX5_9PROT</name>
<dbReference type="CDD" id="cd13578">
    <property type="entry name" value="PBP2_Bug27"/>
    <property type="match status" value="1"/>
</dbReference>
<dbReference type="Pfam" id="PF03401">
    <property type="entry name" value="TctC"/>
    <property type="match status" value="1"/>
</dbReference>
<evidence type="ECO:0000313" key="3">
    <source>
        <dbReference type="EMBL" id="MBP0495183.1"/>
    </source>
</evidence>
<dbReference type="PANTHER" id="PTHR42928:SF5">
    <property type="entry name" value="BLR1237 PROTEIN"/>
    <property type="match status" value="1"/>
</dbReference>
<comment type="similarity">
    <text evidence="1">Belongs to the UPF0065 (bug) family.</text>
</comment>
<organism evidence="3 4">
    <name type="scientific">Roseomonas indoligenes</name>
    <dbReference type="NCBI Taxonomy" id="2820811"/>
    <lineage>
        <taxon>Bacteria</taxon>
        <taxon>Pseudomonadati</taxon>
        <taxon>Pseudomonadota</taxon>
        <taxon>Alphaproteobacteria</taxon>
        <taxon>Acetobacterales</taxon>
        <taxon>Roseomonadaceae</taxon>
        <taxon>Roseomonas</taxon>
    </lineage>
</organism>
<gene>
    <name evidence="3" type="ORF">J5Y10_20535</name>
</gene>
<reference evidence="3" key="1">
    <citation type="submission" date="2021-03" db="EMBL/GenBank/DDBJ databases">
        <authorList>
            <person name="So Y."/>
        </authorList>
    </citation>
    <scope>NUCLEOTIDE SEQUENCE</scope>
    <source>
        <strain evidence="3">SG15</strain>
    </source>
</reference>
<dbReference type="Gene3D" id="3.40.190.10">
    <property type="entry name" value="Periplasmic binding protein-like II"/>
    <property type="match status" value="1"/>
</dbReference>
<keyword evidence="4" id="KW-1185">Reference proteome</keyword>
<dbReference type="AlphaFoldDB" id="A0A940MVX5"/>
<dbReference type="Gene3D" id="3.40.190.150">
    <property type="entry name" value="Bordetella uptake gene, domain 1"/>
    <property type="match status" value="1"/>
</dbReference>
<feature type="chain" id="PRO_5037394280" evidence="2">
    <location>
        <begin position="28"/>
        <end position="333"/>
    </location>
</feature>
<feature type="signal peptide" evidence="2">
    <location>
        <begin position="1"/>
        <end position="27"/>
    </location>
</feature>
<dbReference type="EMBL" id="JAGIZA010000015">
    <property type="protein sequence ID" value="MBP0495183.1"/>
    <property type="molecule type" value="Genomic_DNA"/>
</dbReference>
<dbReference type="InterPro" id="IPR006311">
    <property type="entry name" value="TAT_signal"/>
</dbReference>
<keyword evidence="2" id="KW-0732">Signal</keyword>
<evidence type="ECO:0000256" key="1">
    <source>
        <dbReference type="ARBA" id="ARBA00006987"/>
    </source>
</evidence>
<accession>A0A940MVX5</accession>
<dbReference type="InterPro" id="IPR005064">
    <property type="entry name" value="BUG"/>
</dbReference>
<dbReference type="PIRSF" id="PIRSF017082">
    <property type="entry name" value="YflP"/>
    <property type="match status" value="1"/>
</dbReference>
<dbReference type="RefSeq" id="WP_209375981.1">
    <property type="nucleotide sequence ID" value="NZ_JAGIZA010000015.1"/>
</dbReference>
<dbReference type="PROSITE" id="PS51318">
    <property type="entry name" value="TAT"/>
    <property type="match status" value="1"/>
</dbReference>
<sequence length="333" mass="34950">MTTLSRREALGAALGLTGAALSAPALAQGMAQAREWRPTRPMRYIVPFAPAGTADILSRMMAEAISARLGQPVIVENRAGAGGGIGTEVLAKAEPDGHTIGLVTVGTGAINYAMYRNLGYRPADIAAVSNICTVPNVIMVANRIPARTLGELVELIRKTPGGFNFGSSGVGTSLHLTGEMLKNGNGLDMTHIPFRGAAQMLLEAAAGRVEILVDNLPSGLPQIKDGRVRALAVTDTRRSASLPDVPTTTEAGFPDVQAVAWFGTVAPARTPRPAIEAISAALQEAARQPAFLAKLTEQGAEPVGNSPDAFEAFIKDEITKWDDVVRKAKVQIE</sequence>